<dbReference type="Proteomes" id="UP000321832">
    <property type="component" value="Unassembled WGS sequence"/>
</dbReference>
<dbReference type="InterPro" id="IPR000566">
    <property type="entry name" value="Lipocln_cytosolic_FA-bd_dom"/>
</dbReference>
<evidence type="ECO:0000259" key="1">
    <source>
        <dbReference type="Pfam" id="PF08212"/>
    </source>
</evidence>
<sequence>MARYPNRFRQQCTCVATASCSPLPTCRVQVVNRIPQPCGKMDQAIGEARRVGPEAPATLPVQLAAAWLSYLPQVWVDDWVVNLDATDEPAVVSEPGRQFLWVLSRERGLPSADWASLNARPFQWQSGLCRPCSSGRSSGSDR</sequence>
<evidence type="ECO:0000313" key="3">
    <source>
        <dbReference type="Proteomes" id="UP000321832"/>
    </source>
</evidence>
<dbReference type="AlphaFoldDB" id="A0A5C6U2D1"/>
<feature type="domain" description="Lipocalin/cytosolic fatty-acid binding" evidence="1">
    <location>
        <begin position="2"/>
        <end position="119"/>
    </location>
</feature>
<evidence type="ECO:0000313" key="2">
    <source>
        <dbReference type="EMBL" id="TXC66740.1"/>
    </source>
</evidence>
<comment type="caution">
    <text evidence="2">The sequence shown here is derived from an EMBL/GenBank/DDBJ whole genome shotgun (WGS) entry which is preliminary data.</text>
</comment>
<gene>
    <name evidence="2" type="ORF">FSC37_15780</name>
</gene>
<organism evidence="2 3">
    <name type="scientific">Piscinibacter aquaticus</name>
    <dbReference type="NCBI Taxonomy" id="392597"/>
    <lineage>
        <taxon>Bacteria</taxon>
        <taxon>Pseudomonadati</taxon>
        <taxon>Pseudomonadota</taxon>
        <taxon>Betaproteobacteria</taxon>
        <taxon>Burkholderiales</taxon>
        <taxon>Sphaerotilaceae</taxon>
        <taxon>Piscinibacter</taxon>
    </lineage>
</organism>
<dbReference type="Gene3D" id="2.40.128.20">
    <property type="match status" value="1"/>
</dbReference>
<dbReference type="SUPFAM" id="SSF50814">
    <property type="entry name" value="Lipocalins"/>
    <property type="match status" value="1"/>
</dbReference>
<name>A0A5C6U2D1_9BURK</name>
<dbReference type="PROSITE" id="PS51257">
    <property type="entry name" value="PROKAR_LIPOPROTEIN"/>
    <property type="match status" value="1"/>
</dbReference>
<protein>
    <submittedName>
        <fullName evidence="2">Lipocalin family protein</fullName>
    </submittedName>
</protein>
<dbReference type="Pfam" id="PF08212">
    <property type="entry name" value="Lipocalin_2"/>
    <property type="match status" value="1"/>
</dbReference>
<reference evidence="2 3" key="1">
    <citation type="submission" date="2019-08" db="EMBL/GenBank/DDBJ databases">
        <authorList>
            <person name="Khan S.A."/>
            <person name="Jeon C.O."/>
            <person name="Jeong S.E."/>
        </authorList>
    </citation>
    <scope>NUCLEOTIDE SEQUENCE [LARGE SCALE GENOMIC DNA]</scope>
    <source>
        <strain evidence="3">IMCC1728</strain>
    </source>
</reference>
<keyword evidence="3" id="KW-1185">Reference proteome</keyword>
<accession>A0A5C6U2D1</accession>
<dbReference type="EMBL" id="VOPW01000001">
    <property type="protein sequence ID" value="TXC66740.1"/>
    <property type="molecule type" value="Genomic_DNA"/>
</dbReference>
<proteinExistence type="predicted"/>
<dbReference type="InterPro" id="IPR012674">
    <property type="entry name" value="Calycin"/>
</dbReference>